<dbReference type="EMBL" id="BPLQ01000401">
    <property type="protein sequence ID" value="GIX71012.1"/>
    <property type="molecule type" value="Genomic_DNA"/>
</dbReference>
<accession>A0AAV4MFP0</accession>
<sequence>MNTAHCIWYKNAGTWLSSHIAFNQLAMNLSMKNHALLAKLFYKNDDLVLAVLKKLRSDDCQRSSLMKMIKKFEYISSFAEKSGRGNQEKKWSQYYKKSRAVMCEHVIHGKFPDL</sequence>
<evidence type="ECO:0000313" key="2">
    <source>
        <dbReference type="Proteomes" id="UP001054837"/>
    </source>
</evidence>
<dbReference type="Proteomes" id="UP001054837">
    <property type="component" value="Unassembled WGS sequence"/>
</dbReference>
<gene>
    <name evidence="1" type="ORF">CDAR_438091</name>
</gene>
<organism evidence="1 2">
    <name type="scientific">Caerostris darwini</name>
    <dbReference type="NCBI Taxonomy" id="1538125"/>
    <lineage>
        <taxon>Eukaryota</taxon>
        <taxon>Metazoa</taxon>
        <taxon>Ecdysozoa</taxon>
        <taxon>Arthropoda</taxon>
        <taxon>Chelicerata</taxon>
        <taxon>Arachnida</taxon>
        <taxon>Araneae</taxon>
        <taxon>Araneomorphae</taxon>
        <taxon>Entelegynae</taxon>
        <taxon>Araneoidea</taxon>
        <taxon>Araneidae</taxon>
        <taxon>Caerostris</taxon>
    </lineage>
</organism>
<protein>
    <submittedName>
        <fullName evidence="1">Uncharacterized protein</fullName>
    </submittedName>
</protein>
<name>A0AAV4MFP0_9ARAC</name>
<comment type="caution">
    <text evidence="1">The sequence shown here is derived from an EMBL/GenBank/DDBJ whole genome shotgun (WGS) entry which is preliminary data.</text>
</comment>
<dbReference type="AlphaFoldDB" id="A0AAV4MFP0"/>
<keyword evidence="2" id="KW-1185">Reference proteome</keyword>
<evidence type="ECO:0000313" key="1">
    <source>
        <dbReference type="EMBL" id="GIX71012.1"/>
    </source>
</evidence>
<reference evidence="1 2" key="1">
    <citation type="submission" date="2021-06" db="EMBL/GenBank/DDBJ databases">
        <title>Caerostris darwini draft genome.</title>
        <authorList>
            <person name="Kono N."/>
            <person name="Arakawa K."/>
        </authorList>
    </citation>
    <scope>NUCLEOTIDE SEQUENCE [LARGE SCALE GENOMIC DNA]</scope>
</reference>
<proteinExistence type="predicted"/>